<dbReference type="PIRSF" id="PIRSF037004">
    <property type="entry name" value="UCP037004"/>
    <property type="match status" value="1"/>
</dbReference>
<dbReference type="eggNOG" id="COG1683">
    <property type="taxonomic scope" value="Bacteria"/>
</dbReference>
<evidence type="ECO:0000259" key="1">
    <source>
        <dbReference type="Pfam" id="PF08349"/>
    </source>
</evidence>
<reference evidence="2 3" key="1">
    <citation type="submission" date="2005-10" db="EMBL/GenBank/DDBJ databases">
        <title>Complete sequence of Geobacter metallireducens GS-15.</title>
        <authorList>
            <consortium name="US DOE Joint Genome Institute"/>
            <person name="Copeland A."/>
            <person name="Lucas S."/>
            <person name="Lapidus A."/>
            <person name="Barry K."/>
            <person name="Detter J.C."/>
            <person name="Glavina T."/>
            <person name="Hammon N."/>
            <person name="Israni S."/>
            <person name="Pitluck S."/>
            <person name="Di Bartolo G."/>
            <person name="Chain P."/>
            <person name="Schmutz J."/>
            <person name="Larimer F."/>
            <person name="Land M."/>
            <person name="Kyrpides N."/>
            <person name="Ivanova N."/>
            <person name="Richardson P."/>
        </authorList>
    </citation>
    <scope>NUCLEOTIDE SEQUENCE [LARGE SCALE GENOMIC DNA]</scope>
    <source>
        <strain evidence="3">ATCC 53774 / DSM 7210 / GS-15</strain>
    </source>
</reference>
<reference evidence="2 3" key="2">
    <citation type="journal article" date="2009" name="BMC Microbiol.">
        <title>The genome sequence of Geobacter metallireducens: features of metabolism, physiology and regulation common and dissimilar to Geobacter sulfurreducens.</title>
        <authorList>
            <person name="Aklujkar M."/>
            <person name="Krushkal J."/>
            <person name="DiBartolo G."/>
            <person name="Lapidus A."/>
            <person name="Land M.L."/>
            <person name="Lovley D.R."/>
        </authorList>
    </citation>
    <scope>NUCLEOTIDE SEQUENCE [LARGE SCALE GENOMIC DNA]</scope>
    <source>
        <strain evidence="3">ATCC 53774 / DSM 7210 / GS-15</strain>
    </source>
</reference>
<evidence type="ECO:0000313" key="3">
    <source>
        <dbReference type="Proteomes" id="UP000007073"/>
    </source>
</evidence>
<organism evidence="2 3">
    <name type="scientific">Geobacter metallireducens (strain ATCC 53774 / DSM 7210 / GS-15)</name>
    <dbReference type="NCBI Taxonomy" id="269799"/>
    <lineage>
        <taxon>Bacteria</taxon>
        <taxon>Pseudomonadati</taxon>
        <taxon>Thermodesulfobacteriota</taxon>
        <taxon>Desulfuromonadia</taxon>
        <taxon>Geobacterales</taxon>
        <taxon>Geobacteraceae</taxon>
        <taxon>Geobacter</taxon>
    </lineage>
</organism>
<dbReference type="Pfam" id="PF08349">
    <property type="entry name" value="DUF1722"/>
    <property type="match status" value="1"/>
</dbReference>
<name>Q39RZ7_GEOMG</name>
<dbReference type="InterPro" id="IPR013560">
    <property type="entry name" value="DUF1722"/>
</dbReference>
<dbReference type="EMBL" id="CP000148">
    <property type="protein sequence ID" value="ABB32977.1"/>
    <property type="molecule type" value="Genomic_DNA"/>
</dbReference>
<dbReference type="RefSeq" id="WP_004511702.1">
    <property type="nucleotide sequence ID" value="NC_007517.1"/>
</dbReference>
<keyword evidence="3" id="KW-1185">Reference proteome</keyword>
<feature type="domain" description="DUF1722" evidence="1">
    <location>
        <begin position="198"/>
        <end position="314"/>
    </location>
</feature>
<dbReference type="KEGG" id="gme:Gmet_2759"/>
<protein>
    <recommendedName>
        <fullName evidence="1">DUF1722 domain-containing protein</fullName>
    </recommendedName>
</protein>
<dbReference type="STRING" id="269799.Gmet_2759"/>
<gene>
    <name evidence="2" type="ordered locus">Gmet_2759</name>
</gene>
<dbReference type="eggNOG" id="COG3272">
    <property type="taxonomic scope" value="Bacteria"/>
</dbReference>
<accession>Q39RZ7</accession>
<dbReference type="PANTHER" id="PTHR30087">
    <property type="entry name" value="INNER MEMBRANE PROTEIN"/>
    <property type="match status" value="1"/>
</dbReference>
<dbReference type="HOGENOM" id="CLU_076318_0_0_7"/>
<proteinExistence type="predicted"/>
<dbReference type="InterPro" id="IPR007553">
    <property type="entry name" value="2-thiour_desulf"/>
</dbReference>
<dbReference type="InterPro" id="IPR017087">
    <property type="entry name" value="UCP037004"/>
</dbReference>
<sequence>MFMPEAVNWNRPIKVGVSSCLLGEKVRYDGGHKHDHYITDVLGKFFTFVPVCPEVGCGMPVPREAMRLEGDPEHPRLVTNKTRIDKTEQMRAFCKQKVTELADEELCGFIFKKDSPSSGLFRVKVHNEGMPTRSGSGLFAAAVVKHFPLLPAEEEGRLNDAAIRENFIERIFCYRRWKDFLLDSPDLGHLVTFHARHKLLILAHSTSIYREMGSLVAHGKGMSWPELAQSYEALFMKALALHATVKKNTNVLTHIMGYFKRDLSPAEKEELLGVIKEYHDRLVPLIVPLTLLKHYVGKYGQSYLQQQYYLSPHPAELMLRNHV</sequence>
<dbReference type="Proteomes" id="UP000007073">
    <property type="component" value="Chromosome"/>
</dbReference>
<dbReference type="Pfam" id="PF04463">
    <property type="entry name" value="2-thiour_desulf"/>
    <property type="match status" value="1"/>
</dbReference>
<dbReference type="PANTHER" id="PTHR30087:SF0">
    <property type="entry name" value="INNER MEMBRANE PROTEIN"/>
    <property type="match status" value="1"/>
</dbReference>
<evidence type="ECO:0000313" key="2">
    <source>
        <dbReference type="EMBL" id="ABB32977.1"/>
    </source>
</evidence>
<dbReference type="AlphaFoldDB" id="Q39RZ7"/>